<sequence>MAVQGSRKPAKSPLLAPFLAGLLGLVGFVGLVGPGHAAPSAARTGAGDPAVVATTNGPVRGTATDRGRSFLGVPFAAPPVGRLRWRPPAPPAPWAEVRDATRHAEGCARRPRALLGDAGTTNEDCLHLNVFTPPAGGTGTPVLVWFHGGSFISGSAAAYDAAGLARAGDMVVITANYRLGPFGYLAHAALTAESAAAGSGNYGLLDQGAALRWAGDNAAAFGGDRARVTVAGQSAGGLSVCAHLVSPASRGLFARAVVHSAPCALRIRDAAAAESAGRTFAAGAGCPGAAASVPACLRGKSVTDILAAPDAGSPTAWSPVSGTPVLPTAPADAIAAGDHAEVPVLIGDTLDEGTITSAVLESGGTKLNAVSYPVLLAGLFGVDAVRVAARYPASAYGGDHRLAFAAVFGDAVFACPTRATARWFAAATPGSTYAYEFADRAAPNLYTLDPDFPLGAYHGAEIPYLFAYHRGGAEPGPAQRRLSRAMMAYWSRFAATGDPGGGAAPPWPATAATSYLPLSLAPDAIAPRRDFGSAHQCAFWDGLPRPAARPVP</sequence>
<dbReference type="GeneID" id="91573080"/>
<feature type="domain" description="Carboxylesterase type B" evidence="5">
    <location>
        <begin position="49"/>
        <end position="540"/>
    </location>
</feature>
<organism evidence="6 7">
    <name type="scientific">Streptomyces syringium</name>
    <dbReference type="NCBI Taxonomy" id="76729"/>
    <lineage>
        <taxon>Bacteria</taxon>
        <taxon>Bacillati</taxon>
        <taxon>Actinomycetota</taxon>
        <taxon>Actinomycetes</taxon>
        <taxon>Kitasatosporales</taxon>
        <taxon>Streptomycetaceae</taxon>
        <taxon>Streptomyces</taxon>
    </lineage>
</organism>
<proteinExistence type="inferred from homology"/>
<dbReference type="InterPro" id="IPR029058">
    <property type="entry name" value="AB_hydrolase_fold"/>
</dbReference>
<dbReference type="PROSITE" id="PS01173">
    <property type="entry name" value="LIPASE_GDXG_HIS"/>
    <property type="match status" value="1"/>
</dbReference>
<comment type="similarity">
    <text evidence="2">Belongs to the 'GDXG' lipolytic enzyme family.</text>
</comment>
<protein>
    <recommendedName>
        <fullName evidence="4">Carboxylic ester hydrolase</fullName>
        <ecNumber evidence="4">3.1.1.-</ecNumber>
    </recommendedName>
</protein>
<dbReference type="Proteomes" id="UP001519291">
    <property type="component" value="Unassembled WGS sequence"/>
</dbReference>
<dbReference type="Pfam" id="PF00135">
    <property type="entry name" value="COesterase"/>
    <property type="match status" value="1"/>
</dbReference>
<evidence type="ECO:0000256" key="4">
    <source>
        <dbReference type="RuleBase" id="RU361235"/>
    </source>
</evidence>
<evidence type="ECO:0000256" key="3">
    <source>
        <dbReference type="ARBA" id="ARBA00022801"/>
    </source>
</evidence>
<evidence type="ECO:0000313" key="6">
    <source>
        <dbReference type="EMBL" id="MBP2406770.1"/>
    </source>
</evidence>
<name>A0ABS4YDN8_9ACTN</name>
<dbReference type="RefSeq" id="WP_209518121.1">
    <property type="nucleotide sequence ID" value="NZ_JAGIOH010000001.1"/>
</dbReference>
<evidence type="ECO:0000259" key="5">
    <source>
        <dbReference type="Pfam" id="PF00135"/>
    </source>
</evidence>
<reference evidence="6 7" key="1">
    <citation type="submission" date="2021-03" db="EMBL/GenBank/DDBJ databases">
        <title>Sequencing the genomes of 1000 actinobacteria strains.</title>
        <authorList>
            <person name="Klenk H.-P."/>
        </authorList>
    </citation>
    <scope>NUCLEOTIDE SEQUENCE [LARGE SCALE GENOMIC DNA]</scope>
    <source>
        <strain evidence="6 7">DSM 41480</strain>
    </source>
</reference>
<dbReference type="InterPro" id="IPR050654">
    <property type="entry name" value="AChE-related_enzymes"/>
</dbReference>
<dbReference type="InterPro" id="IPR019826">
    <property type="entry name" value="Carboxylesterase_B_AS"/>
</dbReference>
<evidence type="ECO:0000313" key="7">
    <source>
        <dbReference type="Proteomes" id="UP001519291"/>
    </source>
</evidence>
<comment type="caution">
    <text evidence="6">The sequence shown here is derived from an EMBL/GenBank/DDBJ whole genome shotgun (WGS) entry which is preliminary data.</text>
</comment>
<evidence type="ECO:0000256" key="1">
    <source>
        <dbReference type="ARBA" id="ARBA00005964"/>
    </source>
</evidence>
<gene>
    <name evidence="6" type="ORF">JO379_006239</name>
</gene>
<dbReference type="InterPro" id="IPR002018">
    <property type="entry name" value="CarbesteraseB"/>
</dbReference>
<dbReference type="GO" id="GO:0016787">
    <property type="term" value="F:hydrolase activity"/>
    <property type="evidence" value="ECO:0007669"/>
    <property type="project" value="UniProtKB-KW"/>
</dbReference>
<dbReference type="SUPFAM" id="SSF53474">
    <property type="entry name" value="alpha/beta-Hydrolases"/>
    <property type="match status" value="1"/>
</dbReference>
<dbReference type="EC" id="3.1.1.-" evidence="4"/>
<dbReference type="PROSITE" id="PS00122">
    <property type="entry name" value="CARBOXYLESTERASE_B_1"/>
    <property type="match status" value="1"/>
</dbReference>
<dbReference type="InterPro" id="IPR002168">
    <property type="entry name" value="Lipase_GDXG_HIS_AS"/>
</dbReference>
<accession>A0ABS4YDN8</accession>
<evidence type="ECO:0000256" key="2">
    <source>
        <dbReference type="ARBA" id="ARBA00010515"/>
    </source>
</evidence>
<comment type="similarity">
    <text evidence="1 4">Belongs to the type-B carboxylesterase/lipase family.</text>
</comment>
<dbReference type="PANTHER" id="PTHR43918">
    <property type="entry name" value="ACETYLCHOLINESTERASE"/>
    <property type="match status" value="1"/>
</dbReference>
<dbReference type="Gene3D" id="3.40.50.1820">
    <property type="entry name" value="alpha/beta hydrolase"/>
    <property type="match status" value="1"/>
</dbReference>
<dbReference type="EMBL" id="JAGIOH010000001">
    <property type="protein sequence ID" value="MBP2406770.1"/>
    <property type="molecule type" value="Genomic_DNA"/>
</dbReference>
<keyword evidence="7" id="KW-1185">Reference proteome</keyword>
<keyword evidence="3 4" id="KW-0378">Hydrolase</keyword>
<dbReference type="PANTHER" id="PTHR43918:SF4">
    <property type="entry name" value="CARBOXYLIC ESTER HYDROLASE"/>
    <property type="match status" value="1"/>
</dbReference>